<dbReference type="PANTHER" id="PTHR10019">
    <property type="entry name" value="SNF5"/>
    <property type="match status" value="1"/>
</dbReference>
<dbReference type="Proteomes" id="UP000053958">
    <property type="component" value="Unassembled WGS sequence"/>
</dbReference>
<name>A0A0F4Z2D9_RASE3</name>
<evidence type="ECO:0000313" key="8">
    <source>
        <dbReference type="Proteomes" id="UP000053958"/>
    </source>
</evidence>
<dbReference type="GO" id="GO:0006338">
    <property type="term" value="P:chromatin remodeling"/>
    <property type="evidence" value="ECO:0007669"/>
    <property type="project" value="InterPro"/>
</dbReference>
<keyword evidence="3" id="KW-0805">Transcription regulation</keyword>
<keyword evidence="5" id="KW-0539">Nucleus</keyword>
<gene>
    <name evidence="7" type="ORF">T310_1934</name>
</gene>
<feature type="compositionally biased region" description="Low complexity" evidence="6">
    <location>
        <begin position="281"/>
        <end position="290"/>
    </location>
</feature>
<evidence type="ECO:0000256" key="4">
    <source>
        <dbReference type="ARBA" id="ARBA00023163"/>
    </source>
</evidence>
<dbReference type="RefSeq" id="XP_013330665.1">
    <property type="nucleotide sequence ID" value="XM_013475211.1"/>
</dbReference>
<feature type="region of interest" description="Disordered" evidence="6">
    <location>
        <begin position="66"/>
        <end position="90"/>
    </location>
</feature>
<feature type="region of interest" description="Disordered" evidence="6">
    <location>
        <begin position="673"/>
        <end position="770"/>
    </location>
</feature>
<dbReference type="OrthoDB" id="515064at2759"/>
<organism evidence="7 8">
    <name type="scientific">Rasamsonia emersonii (strain ATCC 16479 / CBS 393.64 / IMI 116815)</name>
    <dbReference type="NCBI Taxonomy" id="1408163"/>
    <lineage>
        <taxon>Eukaryota</taxon>
        <taxon>Fungi</taxon>
        <taxon>Dikarya</taxon>
        <taxon>Ascomycota</taxon>
        <taxon>Pezizomycotina</taxon>
        <taxon>Eurotiomycetes</taxon>
        <taxon>Eurotiomycetidae</taxon>
        <taxon>Eurotiales</taxon>
        <taxon>Trichocomaceae</taxon>
        <taxon>Rasamsonia</taxon>
    </lineage>
</organism>
<feature type="compositionally biased region" description="Pro residues" evidence="6">
    <location>
        <begin position="800"/>
        <end position="809"/>
    </location>
</feature>
<feature type="region of interest" description="Disordered" evidence="6">
    <location>
        <begin position="621"/>
        <end position="651"/>
    </location>
</feature>
<proteinExistence type="inferred from homology"/>
<dbReference type="STRING" id="1408163.A0A0F4Z2D9"/>
<dbReference type="GeneID" id="25314285"/>
<accession>A0A0F4Z2D9</accession>
<feature type="compositionally biased region" description="Basic and acidic residues" evidence="6">
    <location>
        <begin position="250"/>
        <end position="259"/>
    </location>
</feature>
<feature type="compositionally biased region" description="Polar residues" evidence="6">
    <location>
        <begin position="833"/>
        <end position="844"/>
    </location>
</feature>
<evidence type="ECO:0000256" key="1">
    <source>
        <dbReference type="ARBA" id="ARBA00004123"/>
    </source>
</evidence>
<comment type="caution">
    <text evidence="7">The sequence shown here is derived from an EMBL/GenBank/DDBJ whole genome shotgun (WGS) entry which is preliminary data.</text>
</comment>
<comment type="subcellular location">
    <subcellularLocation>
        <location evidence="1">Nucleus</location>
    </subcellularLocation>
</comment>
<evidence type="ECO:0000313" key="7">
    <source>
        <dbReference type="EMBL" id="KKA24053.1"/>
    </source>
</evidence>
<feature type="compositionally biased region" description="Low complexity" evidence="6">
    <location>
        <begin position="810"/>
        <end position="826"/>
    </location>
</feature>
<reference evidence="7 8" key="1">
    <citation type="submission" date="2015-04" db="EMBL/GenBank/DDBJ databases">
        <authorList>
            <person name="Heijne W.H."/>
            <person name="Fedorova N.D."/>
            <person name="Nierman W.C."/>
            <person name="Vollebregt A.W."/>
            <person name="Zhao Z."/>
            <person name="Wu L."/>
            <person name="Kumar M."/>
            <person name="Stam H."/>
            <person name="van den Berg M.A."/>
            <person name="Pel H.J."/>
        </authorList>
    </citation>
    <scope>NUCLEOTIDE SEQUENCE [LARGE SCALE GENOMIC DNA]</scope>
    <source>
        <strain evidence="7 8">CBS 393.64</strain>
    </source>
</reference>
<feature type="compositionally biased region" description="Basic and acidic residues" evidence="6">
    <location>
        <begin position="750"/>
        <end position="770"/>
    </location>
</feature>
<dbReference type="Pfam" id="PF04855">
    <property type="entry name" value="SNF5"/>
    <property type="match status" value="1"/>
</dbReference>
<evidence type="ECO:0000256" key="5">
    <source>
        <dbReference type="ARBA" id="ARBA00023242"/>
    </source>
</evidence>
<dbReference type="InterPro" id="IPR006939">
    <property type="entry name" value="SNF5"/>
</dbReference>
<dbReference type="EMBL" id="LASV01000076">
    <property type="protein sequence ID" value="KKA24053.1"/>
    <property type="molecule type" value="Genomic_DNA"/>
</dbReference>
<comment type="similarity">
    <text evidence="2">Belongs to the SNF5 family.</text>
</comment>
<feature type="compositionally biased region" description="Acidic residues" evidence="6">
    <location>
        <begin position="696"/>
        <end position="705"/>
    </location>
</feature>
<sequence>MLDRSWSSAVLRAVHPHSQRHASRCWAAGRTRKRRKTVPPGFVTFCSRRAPAALLFLLSSRIQQTNQSPSAPVTHHEATPASARSSDSGQSRQLSVSVSALLSPQAGPESRCARRLRCVRLSSHSRALGKPARFSDPTRPIHSLVLPGTTLCLSPTLTKTACRWLACCALGLEVAEGELSQSEFPSGLPQPDAATQNGSLLSGPDAGFGGEASDALPDRETNGSTPDMIAEGKQNAKAVLAASGVASTESQHHASESDHSPNSPPANGTNGMTAGRKRSRSGSVISSSSPEEPPVRVRETPADKILLEQYVHREFQHAALAASHNPSQEILQQKRAERDYYLALRRETQMNPAALYGVGYEGFGNARTDLRNQHPQLLYPSNRRRPGGRKTRELRISRKDMKAQNEQLEDLVPIRLDIDWDKVKIRDTFTWNLHDRVISPDLFAEKLVEDLGLPVESCAPLVRQISQSIQEQLSDYYPHVYMEEDPLDPHLPYHAYKNDEMRILIKLNITIGQHTLVDQFEWEINNPYNSPEEFAQQMTRDLSLSGEFTTAIAHSIREQIQLFTRSLYILSHPFDGRPIEDPDLKAAFLPSPLPSTFRPFQAAKEFTPYLYELNEAELERTEVSISREQRRQKRSVNRRGGPALPDLKDRQRTIRTMIVSSVIPNSASSIEESHLFKRSGTGRSRRSAAGQRDGIEDSDLSDSEESSVGSPAIGSHLAQGTARTRGMRGAASAAQAALRSNLGHSATPEPSHHHETRVSARRRDYREESLDEPDKLIVKLKISRDRFRQFLKDLKNKKPPSTPSLPAPAPASQSSTPQVQTPTQSAMPPPQTQPQSSGAPSHTRSSSTSATPQSQTPAQQIGAIDAPHPPQPGVPGPPPPSWLVSGLEQLKRSYPNDSFEGVMRYSAVDTTTMMPVANANATQPGQKLKYQYLPRIRCHDCPGKLYTPGPGMTVENFEVHLRNRQHKERVEERLARTRANATTS</sequence>
<evidence type="ECO:0000256" key="6">
    <source>
        <dbReference type="SAM" id="MobiDB-lite"/>
    </source>
</evidence>
<feature type="compositionally biased region" description="Low complexity" evidence="6">
    <location>
        <begin position="678"/>
        <end position="692"/>
    </location>
</feature>
<feature type="compositionally biased region" description="Low complexity" evidence="6">
    <location>
        <begin position="845"/>
        <end position="860"/>
    </location>
</feature>
<feature type="compositionally biased region" description="Pro residues" evidence="6">
    <location>
        <begin position="867"/>
        <end position="881"/>
    </location>
</feature>
<evidence type="ECO:0000256" key="2">
    <source>
        <dbReference type="ARBA" id="ARBA00010239"/>
    </source>
</evidence>
<dbReference type="GO" id="GO:0000228">
    <property type="term" value="C:nuclear chromosome"/>
    <property type="evidence" value="ECO:0007669"/>
    <property type="project" value="InterPro"/>
</dbReference>
<feature type="region of interest" description="Disordered" evidence="6">
    <location>
        <begin position="182"/>
        <end position="298"/>
    </location>
</feature>
<protein>
    <submittedName>
        <fullName evidence="7">SWI-SNF complex subunit (Snf5)</fullName>
    </submittedName>
</protein>
<evidence type="ECO:0000256" key="3">
    <source>
        <dbReference type="ARBA" id="ARBA00023015"/>
    </source>
</evidence>
<keyword evidence="8" id="KW-1185">Reference proteome</keyword>
<feature type="region of interest" description="Disordered" evidence="6">
    <location>
        <begin position="793"/>
        <end position="882"/>
    </location>
</feature>
<dbReference type="AlphaFoldDB" id="A0A0F4Z2D9"/>
<keyword evidence="4" id="KW-0804">Transcription</keyword>